<dbReference type="GO" id="GO:0050568">
    <property type="term" value="F:protein-glutamine glutaminase activity"/>
    <property type="evidence" value="ECO:0007669"/>
    <property type="project" value="UniProtKB-UniRule"/>
</dbReference>
<sequence>MTENLPLGVLVCDDSALMRNLISRIVDGAEGLTVVGKAMNGKFALQKIPLLKPDLILLDIEMPEMNGIEFLKERRRQGIKVPVVILSSLARRGAQITMEALNLGASDFIMKPSGSISEDIHVVGDQIVETVRAYGSQYRRQTGNVPLVPDSPVSASVMPRPAAPAPTLLREIREKRIDDFPAPRPRHERQLPAGIDLLAIGISTGGPNALRKVFAAMDRELPVPVVVVQHMPAGFTQEFARSLDRISGLEVKEAEEGDLLSPGRVLITPGNKHIRVEKRRLSGIVHLSDDEPVNGHRPSADVLFKSVAAEYGNRALAVIMTGMGRDGAREIGTIHRMGGVTLAQDEESCIVYGMPKVAVDHGYIDHIVKLQDMADTIGRLVRSPSYGG</sequence>
<dbReference type="InterPro" id="IPR011006">
    <property type="entry name" value="CheY-like_superfamily"/>
</dbReference>
<evidence type="ECO:0000256" key="1">
    <source>
        <dbReference type="ARBA" id="ARBA00022490"/>
    </source>
</evidence>
<gene>
    <name evidence="5" type="primary">cheB</name>
    <name evidence="10" type="ORF">B4O97_07715</name>
</gene>
<dbReference type="HAMAP" id="MF_00099">
    <property type="entry name" value="CheB_chemtxs"/>
    <property type="match status" value="1"/>
</dbReference>
<comment type="function">
    <text evidence="5">Involved in chemotaxis. Part of a chemotaxis signal transduction system that modulates chemotaxis in response to various stimuli. Catalyzes the demethylation of specific methylglutamate residues introduced into the chemoreceptors (methyl-accepting chemotaxis proteins or MCP) by CheR. Also mediates the irreversible deamidation of specific glutamine residues to glutamic acid.</text>
</comment>
<dbReference type="PROSITE" id="PS50110">
    <property type="entry name" value="RESPONSE_REGULATORY"/>
    <property type="match status" value="1"/>
</dbReference>
<dbReference type="GO" id="GO:0000156">
    <property type="term" value="F:phosphorelay response regulator activity"/>
    <property type="evidence" value="ECO:0007669"/>
    <property type="project" value="InterPro"/>
</dbReference>
<evidence type="ECO:0000256" key="7">
    <source>
        <dbReference type="PROSITE-ProRule" id="PRU00169"/>
    </source>
</evidence>
<comment type="catalytic activity">
    <reaction evidence="5">
        <text>L-glutaminyl-[protein] + H2O = L-glutamyl-[protein] + NH4(+)</text>
        <dbReference type="Rhea" id="RHEA:16441"/>
        <dbReference type="Rhea" id="RHEA-COMP:10207"/>
        <dbReference type="Rhea" id="RHEA-COMP:10208"/>
        <dbReference type="ChEBI" id="CHEBI:15377"/>
        <dbReference type="ChEBI" id="CHEBI:28938"/>
        <dbReference type="ChEBI" id="CHEBI:29973"/>
        <dbReference type="ChEBI" id="CHEBI:30011"/>
        <dbReference type="EC" id="3.5.1.44"/>
    </reaction>
</comment>
<feature type="active site" evidence="5 6">
    <location>
        <position position="326"/>
    </location>
</feature>
<dbReference type="EC" id="3.1.1.61" evidence="5"/>
<dbReference type="CDD" id="cd17541">
    <property type="entry name" value="REC_CheB-like"/>
    <property type="match status" value="1"/>
</dbReference>
<dbReference type="InterPro" id="IPR001789">
    <property type="entry name" value="Sig_transdc_resp-reg_receiver"/>
</dbReference>
<feature type="active site" evidence="5 6">
    <location>
        <position position="203"/>
    </location>
</feature>
<dbReference type="AlphaFoldDB" id="A0A1Y1S0C6"/>
<protein>
    <recommendedName>
        <fullName evidence="5">Protein-glutamate methylesterase/protein-glutamine glutaminase</fullName>
        <ecNumber evidence="5">3.1.1.61</ecNumber>
        <ecNumber evidence="5">3.5.1.44</ecNumber>
    </recommendedName>
</protein>
<comment type="PTM">
    <text evidence="5">Phosphorylated by CheA. Phosphorylation of the N-terminal regulatory domain activates the methylesterase activity.</text>
</comment>
<accession>A0A1Y1S0C6</accession>
<dbReference type="CDD" id="cd16432">
    <property type="entry name" value="CheB_Rec"/>
    <property type="match status" value="1"/>
</dbReference>
<comment type="similarity">
    <text evidence="5">Belongs to the CheB family.</text>
</comment>
<evidence type="ECO:0000259" key="8">
    <source>
        <dbReference type="PROSITE" id="PS50110"/>
    </source>
</evidence>
<feature type="domain" description="Response regulatory" evidence="8">
    <location>
        <begin position="8"/>
        <end position="126"/>
    </location>
</feature>
<dbReference type="SUPFAM" id="SSF52738">
    <property type="entry name" value="Methylesterase CheB, C-terminal domain"/>
    <property type="match status" value="1"/>
</dbReference>
<dbReference type="Gene3D" id="3.40.50.2300">
    <property type="match status" value="1"/>
</dbReference>
<dbReference type="Gene3D" id="3.40.50.180">
    <property type="entry name" value="Methylesterase CheB, C-terminal domain"/>
    <property type="match status" value="1"/>
</dbReference>
<name>A0A1Y1S0C6_9SPIO</name>
<feature type="modified residue" description="4-aspartylphosphate" evidence="5 7">
    <location>
        <position position="59"/>
    </location>
</feature>
<feature type="active site" evidence="5 6">
    <location>
        <position position="230"/>
    </location>
</feature>
<dbReference type="SUPFAM" id="SSF52172">
    <property type="entry name" value="CheY-like"/>
    <property type="match status" value="1"/>
</dbReference>
<proteinExistence type="inferred from homology"/>
<evidence type="ECO:0000256" key="5">
    <source>
        <dbReference type="HAMAP-Rule" id="MF_00099"/>
    </source>
</evidence>
<keyword evidence="5 7" id="KW-0597">Phosphoprotein</keyword>
<dbReference type="GO" id="GO:0005737">
    <property type="term" value="C:cytoplasm"/>
    <property type="evidence" value="ECO:0007669"/>
    <property type="project" value="UniProtKB-SubCell"/>
</dbReference>
<feature type="domain" description="CheB-type methylesterase" evidence="9">
    <location>
        <begin position="191"/>
        <end position="384"/>
    </location>
</feature>
<reference evidence="10 11" key="1">
    <citation type="submission" date="2017-03" db="EMBL/GenBank/DDBJ databases">
        <title>Draft Genome sequence of Marispirochaeta sp. strain JC444.</title>
        <authorList>
            <person name="Shivani Y."/>
            <person name="Subhash Y."/>
            <person name="Sasikala C."/>
            <person name="Ramana C."/>
        </authorList>
    </citation>
    <scope>NUCLEOTIDE SEQUENCE [LARGE SCALE GENOMIC DNA]</scope>
    <source>
        <strain evidence="10 11">JC444</strain>
    </source>
</reference>
<comment type="subcellular location">
    <subcellularLocation>
        <location evidence="5">Cytoplasm</location>
    </subcellularLocation>
</comment>
<dbReference type="InterPro" id="IPR000673">
    <property type="entry name" value="Sig_transdc_resp-reg_Me-estase"/>
</dbReference>
<keyword evidence="1 5" id="KW-0963">Cytoplasm</keyword>
<dbReference type="EC" id="3.5.1.44" evidence="5"/>
<dbReference type="STRING" id="1963862.B4O97_07715"/>
<dbReference type="Pfam" id="PF00072">
    <property type="entry name" value="Response_reg"/>
    <property type="match status" value="1"/>
</dbReference>
<evidence type="ECO:0000256" key="4">
    <source>
        <dbReference type="ARBA" id="ARBA00048267"/>
    </source>
</evidence>
<evidence type="ECO:0000256" key="6">
    <source>
        <dbReference type="PROSITE-ProRule" id="PRU00050"/>
    </source>
</evidence>
<dbReference type="NCBIfam" id="NF001965">
    <property type="entry name" value="PRK00742.1"/>
    <property type="match status" value="1"/>
</dbReference>
<dbReference type="Pfam" id="PF01339">
    <property type="entry name" value="CheB_methylest"/>
    <property type="match status" value="1"/>
</dbReference>
<keyword evidence="3 5" id="KW-0378">Hydrolase</keyword>
<comment type="caution">
    <text evidence="10">The sequence shown here is derived from an EMBL/GenBank/DDBJ whole genome shotgun (WGS) entry which is preliminary data.</text>
</comment>
<dbReference type="OrthoDB" id="9793421at2"/>
<dbReference type="PANTHER" id="PTHR42872:SF6">
    <property type="entry name" value="PROTEIN-GLUTAMATE METHYLESTERASE_PROTEIN-GLUTAMINE GLUTAMINASE"/>
    <property type="match status" value="1"/>
</dbReference>
<dbReference type="InterPro" id="IPR035909">
    <property type="entry name" value="CheB_C"/>
</dbReference>
<evidence type="ECO:0000259" key="9">
    <source>
        <dbReference type="PROSITE" id="PS50122"/>
    </source>
</evidence>
<dbReference type="EMBL" id="MWQY01000007">
    <property type="protein sequence ID" value="ORC35946.1"/>
    <property type="molecule type" value="Genomic_DNA"/>
</dbReference>
<keyword evidence="11" id="KW-1185">Reference proteome</keyword>
<evidence type="ECO:0000313" key="11">
    <source>
        <dbReference type="Proteomes" id="UP000192343"/>
    </source>
</evidence>
<evidence type="ECO:0000256" key="3">
    <source>
        <dbReference type="ARBA" id="ARBA00022801"/>
    </source>
</evidence>
<dbReference type="InterPro" id="IPR008248">
    <property type="entry name" value="CheB-like"/>
</dbReference>
<organism evidence="10 11">
    <name type="scientific">Marispirochaeta aestuarii</name>
    <dbReference type="NCBI Taxonomy" id="1963862"/>
    <lineage>
        <taxon>Bacteria</taxon>
        <taxon>Pseudomonadati</taxon>
        <taxon>Spirochaetota</taxon>
        <taxon>Spirochaetia</taxon>
        <taxon>Spirochaetales</taxon>
        <taxon>Spirochaetaceae</taxon>
        <taxon>Marispirochaeta</taxon>
    </lineage>
</organism>
<dbReference type="SMART" id="SM00448">
    <property type="entry name" value="REC"/>
    <property type="match status" value="1"/>
</dbReference>
<keyword evidence="2 5" id="KW-0145">Chemotaxis</keyword>
<dbReference type="PANTHER" id="PTHR42872">
    <property type="entry name" value="PROTEIN-GLUTAMATE METHYLESTERASE/PROTEIN-GLUTAMINE GLUTAMINASE"/>
    <property type="match status" value="1"/>
</dbReference>
<dbReference type="PROSITE" id="PS50122">
    <property type="entry name" value="CHEB"/>
    <property type="match status" value="1"/>
</dbReference>
<dbReference type="GO" id="GO:0008984">
    <property type="term" value="F:protein-glutamate methylesterase activity"/>
    <property type="evidence" value="ECO:0007669"/>
    <property type="project" value="UniProtKB-UniRule"/>
</dbReference>
<evidence type="ECO:0000313" key="10">
    <source>
        <dbReference type="EMBL" id="ORC35946.1"/>
    </source>
</evidence>
<dbReference type="GO" id="GO:0006935">
    <property type="term" value="P:chemotaxis"/>
    <property type="evidence" value="ECO:0007669"/>
    <property type="project" value="UniProtKB-UniRule"/>
</dbReference>
<dbReference type="PIRSF" id="PIRSF000876">
    <property type="entry name" value="RR_chemtxs_CheB"/>
    <property type="match status" value="1"/>
</dbReference>
<dbReference type="Proteomes" id="UP000192343">
    <property type="component" value="Unassembled WGS sequence"/>
</dbReference>
<comment type="domain">
    <text evidence="5">Contains a C-terminal catalytic domain, and an N-terminal region which modulates catalytic activity.</text>
</comment>
<evidence type="ECO:0000256" key="2">
    <source>
        <dbReference type="ARBA" id="ARBA00022500"/>
    </source>
</evidence>
<comment type="catalytic activity">
    <reaction evidence="4 5">
        <text>[protein]-L-glutamate 5-O-methyl ester + H2O = L-glutamyl-[protein] + methanol + H(+)</text>
        <dbReference type="Rhea" id="RHEA:23236"/>
        <dbReference type="Rhea" id="RHEA-COMP:10208"/>
        <dbReference type="Rhea" id="RHEA-COMP:10311"/>
        <dbReference type="ChEBI" id="CHEBI:15377"/>
        <dbReference type="ChEBI" id="CHEBI:15378"/>
        <dbReference type="ChEBI" id="CHEBI:17790"/>
        <dbReference type="ChEBI" id="CHEBI:29973"/>
        <dbReference type="ChEBI" id="CHEBI:82795"/>
        <dbReference type="EC" id="3.1.1.61"/>
    </reaction>
</comment>